<organism evidence="1 2">
    <name type="scientific">Hygrophoropsis aurantiaca</name>
    <dbReference type="NCBI Taxonomy" id="72124"/>
    <lineage>
        <taxon>Eukaryota</taxon>
        <taxon>Fungi</taxon>
        <taxon>Dikarya</taxon>
        <taxon>Basidiomycota</taxon>
        <taxon>Agaricomycotina</taxon>
        <taxon>Agaricomycetes</taxon>
        <taxon>Agaricomycetidae</taxon>
        <taxon>Boletales</taxon>
        <taxon>Coniophorineae</taxon>
        <taxon>Hygrophoropsidaceae</taxon>
        <taxon>Hygrophoropsis</taxon>
    </lineage>
</organism>
<evidence type="ECO:0000313" key="1">
    <source>
        <dbReference type="EMBL" id="KAH7911802.1"/>
    </source>
</evidence>
<dbReference type="EMBL" id="MU267667">
    <property type="protein sequence ID" value="KAH7911802.1"/>
    <property type="molecule type" value="Genomic_DNA"/>
</dbReference>
<reference evidence="1" key="1">
    <citation type="journal article" date="2021" name="New Phytol.">
        <title>Evolutionary innovations through gain and loss of genes in the ectomycorrhizal Boletales.</title>
        <authorList>
            <person name="Wu G."/>
            <person name="Miyauchi S."/>
            <person name="Morin E."/>
            <person name="Kuo A."/>
            <person name="Drula E."/>
            <person name="Varga T."/>
            <person name="Kohler A."/>
            <person name="Feng B."/>
            <person name="Cao Y."/>
            <person name="Lipzen A."/>
            <person name="Daum C."/>
            <person name="Hundley H."/>
            <person name="Pangilinan J."/>
            <person name="Johnson J."/>
            <person name="Barry K."/>
            <person name="LaButti K."/>
            <person name="Ng V."/>
            <person name="Ahrendt S."/>
            <person name="Min B."/>
            <person name="Choi I.G."/>
            <person name="Park H."/>
            <person name="Plett J.M."/>
            <person name="Magnuson J."/>
            <person name="Spatafora J.W."/>
            <person name="Nagy L.G."/>
            <person name="Henrissat B."/>
            <person name="Grigoriev I.V."/>
            <person name="Yang Z.L."/>
            <person name="Xu J."/>
            <person name="Martin F.M."/>
        </authorList>
    </citation>
    <scope>NUCLEOTIDE SEQUENCE</scope>
    <source>
        <strain evidence="1">ATCC 28755</strain>
    </source>
</reference>
<gene>
    <name evidence="1" type="ORF">BJ138DRAFT_870624</name>
</gene>
<keyword evidence="2" id="KW-1185">Reference proteome</keyword>
<proteinExistence type="predicted"/>
<sequence>MGVAGLWELLRPAGQTRSLTHLSVIDGFESNPAGVRGFRIGIDASIWFFHAAYGKEGENPELRTLFFRCSRLMSMPFLPLFVFDGPKRPSVKRGKRVSGNAHWLTTGMKNIIEAFGFEWRTAPGEAEAELAYLNRIGVIDAVLSDDVDNFLFGATTVIRNPSNTLSGNRAHPVMNSEGRDDGNHAVIYRASDIQTHPDIQLTRGGAILIGLLSGGDYHQAGVTGCGKLIAKGLARCGFGDSLLTAAQTMPQNELPDFLASWREDVKKELRSNSMGHIGSKKPSLASKIPEDFPDIEILLSYTNPITSETENRSSRNQTTVTWDREPDLGKIAGLCELYFEWGVKDIIIKRFRTVLWPSAVLRILRRAALGIDAGADTRTKAGTDVPVPSTPSKKGGKSMSVVSGTPSKMITHYFSSMKISSPKKPLPRSARESGSGSESESESEDRLIVKIHSARNHASTGHLLEFRLEVAPAQLVQLSEDGVKGIRPPIEADDVFNSDDSDDGDEEDEDGDDGKTKTKSKGKTKKAPPDPKSHIRIWMPASMVKMVEPGLVAHFEELQKKKADKKAGKGKGPKRATAKKTAVTEGDRPTSRTEKTKTAPRKQIAAATDDNEDELEYIDIGIDETLVKKKAGQKSKSATTSKSKSTSATTSKPALATTAAAKSKPIVKDFYAVQKSGAHKEKGKGKGTAGSSVSASIATTCVPAPKAKSKSKSLVDTFESLPTFIPQAHGSKLISSRTLSSDDGSDNDSDSQADVLPVFKKPAKTSAAPRPFPIPGKMGKKSRVQSFDSASQSGSESARIAKSPRKNYADTSASPRCKDKSQGPRTPSSCSTPAHRPASPTPTHRRPVTDIIEISSDSDSDTDTPSMPMPIRMPVKKSASTTTNASSLPAKAPSLPAKAPSLPAKAPSLSAKAPLLLAREKADQRQNTTSSKTQAQAQARSRTLVEEDIIDLT</sequence>
<dbReference type="Proteomes" id="UP000790377">
    <property type="component" value="Unassembled WGS sequence"/>
</dbReference>
<protein>
    <submittedName>
        <fullName evidence="1">Uncharacterized protein</fullName>
    </submittedName>
</protein>
<comment type="caution">
    <text evidence="1">The sequence shown here is derived from an EMBL/GenBank/DDBJ whole genome shotgun (WGS) entry which is preliminary data.</text>
</comment>
<evidence type="ECO:0000313" key="2">
    <source>
        <dbReference type="Proteomes" id="UP000790377"/>
    </source>
</evidence>
<accession>A0ACB8AEQ6</accession>
<name>A0ACB8AEQ6_9AGAM</name>